<dbReference type="AlphaFoldDB" id="A0A6P7U1R2"/>
<keyword evidence="1" id="KW-1185">Reference proteome</keyword>
<reference evidence="2" key="1">
    <citation type="submission" date="2025-08" db="UniProtKB">
        <authorList>
            <consortium name="RefSeq"/>
        </authorList>
    </citation>
    <scope>IDENTIFICATION</scope>
</reference>
<dbReference type="KEGG" id="osn:115230105"/>
<dbReference type="PANTHER" id="PTHR45913:SF22">
    <property type="entry name" value="SCAN BOX DOMAIN-CONTAINING PROTEIN"/>
    <property type="match status" value="1"/>
</dbReference>
<gene>
    <name evidence="2" type="primary">LOC115230105</name>
</gene>
<name>A0A6P7U1R2_9MOLL</name>
<dbReference type="PANTHER" id="PTHR45913">
    <property type="entry name" value="EPM2A-INTERACTING PROTEIN 1"/>
    <property type="match status" value="1"/>
</dbReference>
<evidence type="ECO:0000313" key="2">
    <source>
        <dbReference type="RefSeq" id="XP_029656190.1"/>
    </source>
</evidence>
<protein>
    <submittedName>
        <fullName evidence="2">SCAN domain-containing protein 3-like</fullName>
    </submittedName>
</protein>
<evidence type="ECO:0000313" key="1">
    <source>
        <dbReference type="Proteomes" id="UP000515154"/>
    </source>
</evidence>
<sequence>MLLLASKNVKDDMKIRFEDLENLKFFDWYINPFETENVNLSQEITENLLNLKYDFEAKVIFNKYGYQQFWVTHRKKYPLLWNEIETLIIAFPSTYLVERGFSAVSNILTKKRNKLQIVNRGDLRLSLSTIEADIKRLTNSHQAQGSH</sequence>
<organism evidence="1 2">
    <name type="scientific">Octopus sinensis</name>
    <name type="common">East Asian common octopus</name>
    <dbReference type="NCBI Taxonomy" id="2607531"/>
    <lineage>
        <taxon>Eukaryota</taxon>
        <taxon>Metazoa</taxon>
        <taxon>Spiralia</taxon>
        <taxon>Lophotrochozoa</taxon>
        <taxon>Mollusca</taxon>
        <taxon>Cephalopoda</taxon>
        <taxon>Coleoidea</taxon>
        <taxon>Octopodiformes</taxon>
        <taxon>Octopoda</taxon>
        <taxon>Incirrata</taxon>
        <taxon>Octopodidae</taxon>
        <taxon>Octopus</taxon>
    </lineage>
</organism>
<accession>A0A6P7U1R2</accession>
<proteinExistence type="predicted"/>
<dbReference type="Proteomes" id="UP000515154">
    <property type="component" value="Unplaced"/>
</dbReference>
<dbReference type="RefSeq" id="XP_029656190.1">
    <property type="nucleotide sequence ID" value="XM_029800330.1"/>
</dbReference>